<evidence type="ECO:0000313" key="9">
    <source>
        <dbReference type="Proteomes" id="UP000560658"/>
    </source>
</evidence>
<dbReference type="SUPFAM" id="SSF50494">
    <property type="entry name" value="Trypsin-like serine proteases"/>
    <property type="match status" value="1"/>
</dbReference>
<feature type="chain" id="PRO_5033093283" description="Dipeptidyl-peptidase" evidence="7">
    <location>
        <begin position="24"/>
        <end position="734"/>
    </location>
</feature>
<keyword evidence="4 7" id="KW-0732">Signal</keyword>
<dbReference type="PANTHER" id="PTHR38469">
    <property type="entry name" value="PERIPLASMIC PEPTIDASE SUBFAMILY S1B"/>
    <property type="match status" value="1"/>
</dbReference>
<dbReference type="GO" id="GO:0008239">
    <property type="term" value="F:dipeptidyl-peptidase activity"/>
    <property type="evidence" value="ECO:0007669"/>
    <property type="project" value="UniProtKB-UniRule"/>
</dbReference>
<dbReference type="InterPro" id="IPR019500">
    <property type="entry name" value="Pep_S46"/>
</dbReference>
<dbReference type="Proteomes" id="UP000560658">
    <property type="component" value="Unassembled WGS sequence"/>
</dbReference>
<keyword evidence="6 7" id="KW-0720">Serine protease</keyword>
<evidence type="ECO:0000256" key="6">
    <source>
        <dbReference type="ARBA" id="ARBA00022825"/>
    </source>
</evidence>
<evidence type="ECO:0000313" key="8">
    <source>
        <dbReference type="EMBL" id="MBB4043705.1"/>
    </source>
</evidence>
<evidence type="ECO:0000256" key="3">
    <source>
        <dbReference type="ARBA" id="ARBA00022670"/>
    </source>
</evidence>
<keyword evidence="3 7" id="KW-0645">Protease</keyword>
<sequence length="734" mass="82849">MTISRLKILLCGLFVLLSSTAWADGDFWLPNQIQGKLHRLMKKDGLRLNEKDIYDINQACLTDAILSLSSEDGTFTPFASASFISGEGLVLTNYHCVMRYLEHMSTPEHDYVQYGCWATKRAEESPLFNLQVNQLVSVQDVTSDVTKGTNGLKEPELSKQVNRNAAEVMKTFQKGRGVDGKVYSLFGGQQYVLAVLRSFKDVRIVAAPPISLGKFGGDTDNWQWPRYSADFAVLRVYANADNQPSSYNKENQPYRPEAFLTLSGKGVKENDFVMVAGYPSQTRRYVPSFALDKIVFQDTQADADIAKIKLDFYTKRKENTDSLYSYYNVRAGGAGNVYLRSIGEISGVREADLVAKRAKEEQELTAWILADEARKQRYGADLCADMKETYSQLTKLNFTEQMLQAVALNGADVIPFAGKFEKLIGIAGQNRKNRESAMKGELRKLRPLTESFYRNFKLEDDKEMMKQLLGIYIQRVDTIYYSDALKRLAKHAPHGIGTYVDSLYVNSLLHDEPQMLAFIDSVPAQGVDALQNDPLYQLALGFYFMHIDKVAREKQKFQSRNMELYASYLQAYAEKHQGEMFSFDANRTLRYSVGKVKSALPGEGIVYTPFTTVDGLMARKRMFTGNNDFRLPARLGSLIDKQDFGTYWKAGETPVCCFLTDANTAAGSSGSPVLNGKGELVGINFDRIWQGVSSTYEWNPEKSRNIVVDIRYILWVIEKYSASAYLLNELKVNR</sequence>
<protein>
    <recommendedName>
        <fullName evidence="7">Dipeptidyl-peptidase</fullName>
        <ecNumber evidence="7">3.4.14.-</ecNumber>
    </recommendedName>
</protein>
<comment type="function">
    <text evidence="7">Catalyzes the removal of dipeptides from the N-terminus of oligopeptides.</text>
</comment>
<comment type="similarity">
    <text evidence="1 7">Belongs to the peptidase S46 family.</text>
</comment>
<accession>A0A840D4T8</accession>
<dbReference type="InterPro" id="IPR009003">
    <property type="entry name" value="Peptidase_S1_PA"/>
</dbReference>
<evidence type="ECO:0000256" key="1">
    <source>
        <dbReference type="ARBA" id="ARBA00010491"/>
    </source>
</evidence>
<dbReference type="EC" id="3.4.14.-" evidence="7"/>
<gene>
    <name evidence="8" type="ORF">GGR06_001491</name>
</gene>
<dbReference type="PANTHER" id="PTHR38469:SF1">
    <property type="entry name" value="PERIPLASMIC PEPTIDASE SUBFAMILY S1B"/>
    <property type="match status" value="1"/>
</dbReference>
<comment type="caution">
    <text evidence="8">The sequence shown here is derived from an EMBL/GenBank/DDBJ whole genome shotgun (WGS) entry which is preliminary data.</text>
</comment>
<keyword evidence="2 7" id="KW-0031">Aminopeptidase</keyword>
<evidence type="ECO:0000256" key="4">
    <source>
        <dbReference type="ARBA" id="ARBA00022729"/>
    </source>
</evidence>
<dbReference type="Gene3D" id="2.40.10.10">
    <property type="entry name" value="Trypsin-like serine proteases"/>
    <property type="match status" value="1"/>
</dbReference>
<dbReference type="Pfam" id="PF10459">
    <property type="entry name" value="Peptidase_S46"/>
    <property type="match status" value="1"/>
</dbReference>
<proteinExistence type="inferred from homology"/>
<dbReference type="EMBL" id="JACIER010000005">
    <property type="protein sequence ID" value="MBB4043705.1"/>
    <property type="molecule type" value="Genomic_DNA"/>
</dbReference>
<keyword evidence="9" id="KW-1185">Reference proteome</keyword>
<evidence type="ECO:0000256" key="2">
    <source>
        <dbReference type="ARBA" id="ARBA00022438"/>
    </source>
</evidence>
<dbReference type="GO" id="GO:0043171">
    <property type="term" value="P:peptide catabolic process"/>
    <property type="evidence" value="ECO:0007669"/>
    <property type="project" value="UniProtKB-UniRule"/>
</dbReference>
<name>A0A840D4T8_9BACE</name>
<dbReference type="RefSeq" id="WP_183208190.1">
    <property type="nucleotide sequence ID" value="NZ_JACIER010000005.1"/>
</dbReference>
<dbReference type="AlphaFoldDB" id="A0A840D4T8"/>
<keyword evidence="5 7" id="KW-0378">Hydrolase</keyword>
<organism evidence="8 9">
    <name type="scientific">Bacteroides reticulotermitis</name>
    <dbReference type="NCBI Taxonomy" id="1133319"/>
    <lineage>
        <taxon>Bacteria</taxon>
        <taxon>Pseudomonadati</taxon>
        <taxon>Bacteroidota</taxon>
        <taxon>Bacteroidia</taxon>
        <taxon>Bacteroidales</taxon>
        <taxon>Bacteroidaceae</taxon>
        <taxon>Bacteroides</taxon>
    </lineage>
</organism>
<reference evidence="8" key="1">
    <citation type="submission" date="2020-08" db="EMBL/GenBank/DDBJ databases">
        <title>Genomic Encyclopedia of Type Strains, Phase IV (KMG-IV): sequencing the most valuable type-strain genomes for metagenomic binning, comparative biology and taxonomic classification.</title>
        <authorList>
            <person name="Goeker M."/>
        </authorList>
    </citation>
    <scope>NUCLEOTIDE SEQUENCE [LARGE SCALE GENOMIC DNA]</scope>
    <source>
        <strain evidence="8">DSM 105720</strain>
    </source>
</reference>
<dbReference type="GO" id="GO:0006508">
    <property type="term" value="P:proteolysis"/>
    <property type="evidence" value="ECO:0007669"/>
    <property type="project" value="UniProtKB-KW"/>
</dbReference>
<evidence type="ECO:0000256" key="5">
    <source>
        <dbReference type="ARBA" id="ARBA00022801"/>
    </source>
</evidence>
<dbReference type="GO" id="GO:0070009">
    <property type="term" value="F:serine-type aminopeptidase activity"/>
    <property type="evidence" value="ECO:0007669"/>
    <property type="project" value="UniProtKB-UniRule"/>
</dbReference>
<dbReference type="InterPro" id="IPR043504">
    <property type="entry name" value="Peptidase_S1_PA_chymotrypsin"/>
</dbReference>
<evidence type="ECO:0000256" key="7">
    <source>
        <dbReference type="RuleBase" id="RU366067"/>
    </source>
</evidence>
<feature type="signal peptide" evidence="7">
    <location>
        <begin position="1"/>
        <end position="23"/>
    </location>
</feature>